<evidence type="ECO:0000259" key="2">
    <source>
        <dbReference type="Pfam" id="PF12804"/>
    </source>
</evidence>
<dbReference type="HOGENOM" id="CLU_061980_4_0_6"/>
<dbReference type="OrthoDB" id="5298023at2"/>
<dbReference type="eggNOG" id="COG2068">
    <property type="taxonomic scope" value="Bacteria"/>
</dbReference>
<evidence type="ECO:0000313" key="3">
    <source>
        <dbReference type="EMBL" id="AFV00970.1"/>
    </source>
</evidence>
<gene>
    <name evidence="3" type="ordered locus">M5M_19225</name>
</gene>
<dbReference type="SUPFAM" id="SSF53448">
    <property type="entry name" value="Nucleotide-diphospho-sugar transferases"/>
    <property type="match status" value="1"/>
</dbReference>
<dbReference type="Proteomes" id="UP000000466">
    <property type="component" value="Chromosome"/>
</dbReference>
<dbReference type="STRING" id="1117647.M5M_19225"/>
<dbReference type="PANTHER" id="PTHR43777">
    <property type="entry name" value="MOLYBDENUM COFACTOR CYTIDYLYLTRANSFERASE"/>
    <property type="match status" value="1"/>
</dbReference>
<name>K4KP63_SIMAS</name>
<protein>
    <submittedName>
        <fullName evidence="3">4-diphosphocytidyl-2-C-methyl-D-erythritol synthase</fullName>
    </submittedName>
</protein>
<evidence type="ECO:0000313" key="4">
    <source>
        <dbReference type="Proteomes" id="UP000000466"/>
    </source>
</evidence>
<dbReference type="InterPro" id="IPR025877">
    <property type="entry name" value="MobA-like_NTP_Trfase"/>
</dbReference>
<organism evidence="3 4">
    <name type="scientific">Simiduia agarivorans (strain DSM 21679 / JCM 13881 / BCRC 17597 / SA1)</name>
    <dbReference type="NCBI Taxonomy" id="1117647"/>
    <lineage>
        <taxon>Bacteria</taxon>
        <taxon>Pseudomonadati</taxon>
        <taxon>Pseudomonadota</taxon>
        <taxon>Gammaproteobacteria</taxon>
        <taxon>Cellvibrionales</taxon>
        <taxon>Cellvibrionaceae</taxon>
        <taxon>Simiduia</taxon>
    </lineage>
</organism>
<dbReference type="GO" id="GO:0016779">
    <property type="term" value="F:nucleotidyltransferase activity"/>
    <property type="evidence" value="ECO:0007669"/>
    <property type="project" value="UniProtKB-ARBA"/>
</dbReference>
<sequence length="200" mass="21363">MTLYGILLAAGEGSRFGATPKLLAHCGERQLLRHSLDRLEALLPDRVSVVLGARADALLPAIGATPHTVNRHWHHGLSASIQSGLSVVPADATAVLIALGDQPAITYSDFERLVDTHRRTGLAVCASFADTLSVPAIIPKRFFSDLQALRGDVGARGLLQQWQSRGELVAMPMPAAALDVDTPADLNHINTLIHQYADVS</sequence>
<keyword evidence="1" id="KW-0460">Magnesium</keyword>
<dbReference type="Pfam" id="PF12804">
    <property type="entry name" value="NTP_transf_3"/>
    <property type="match status" value="1"/>
</dbReference>
<feature type="domain" description="MobA-like NTP transferase" evidence="2">
    <location>
        <begin position="5"/>
        <end position="162"/>
    </location>
</feature>
<dbReference type="KEGG" id="saga:M5M_19225"/>
<reference evidence="3 4" key="1">
    <citation type="journal article" date="2013" name="Genome Announc.">
        <title>Complete genome sequence of Simiduia agarivorans SA1(T), a marine bacterium able to degrade a variety of polysaccharides.</title>
        <authorList>
            <person name="Lin S.Y."/>
            <person name="Shieh W.Y."/>
            <person name="Chen J.S."/>
            <person name="Tang S.L."/>
        </authorList>
    </citation>
    <scope>NUCLEOTIDE SEQUENCE [LARGE SCALE GENOMIC DNA]</scope>
    <source>
        <strain evidence="4">DSM 21679 / JCM 13881 / BCRC 17597 / SA1</strain>
    </source>
</reference>
<dbReference type="CDD" id="cd04182">
    <property type="entry name" value="GT_2_like_f"/>
    <property type="match status" value="1"/>
</dbReference>
<dbReference type="InterPro" id="IPR029044">
    <property type="entry name" value="Nucleotide-diphossugar_trans"/>
</dbReference>
<dbReference type="PANTHER" id="PTHR43777:SF1">
    <property type="entry name" value="MOLYBDENUM COFACTOR CYTIDYLYLTRANSFERASE"/>
    <property type="match status" value="1"/>
</dbReference>
<keyword evidence="4" id="KW-1185">Reference proteome</keyword>
<proteinExistence type="predicted"/>
<evidence type="ECO:0000256" key="1">
    <source>
        <dbReference type="ARBA" id="ARBA00022842"/>
    </source>
</evidence>
<dbReference type="AlphaFoldDB" id="K4KP63"/>
<dbReference type="Gene3D" id="3.90.550.10">
    <property type="entry name" value="Spore Coat Polysaccharide Biosynthesis Protein SpsA, Chain A"/>
    <property type="match status" value="1"/>
</dbReference>
<dbReference type="EMBL" id="CP003746">
    <property type="protein sequence ID" value="AFV00970.1"/>
    <property type="molecule type" value="Genomic_DNA"/>
</dbReference>
<accession>K4KP63</accession>
<dbReference type="RefSeq" id="WP_015049120.1">
    <property type="nucleotide sequence ID" value="NC_018868.3"/>
</dbReference>